<protein>
    <submittedName>
        <fullName evidence="2">Uncharacterized protein (TIGR02145 family)</fullName>
    </submittedName>
</protein>
<accession>A0A2M9A6Y1</accession>
<organism evidence="2 3">
    <name type="scientific">Hallerella succinigenes</name>
    <dbReference type="NCBI Taxonomy" id="1896222"/>
    <lineage>
        <taxon>Bacteria</taxon>
        <taxon>Pseudomonadati</taxon>
        <taxon>Fibrobacterota</taxon>
        <taxon>Fibrobacteria</taxon>
        <taxon>Fibrobacterales</taxon>
        <taxon>Fibrobacteraceae</taxon>
        <taxon>Hallerella</taxon>
    </lineage>
</organism>
<dbReference type="Proteomes" id="UP000231134">
    <property type="component" value="Unassembled WGS sequence"/>
</dbReference>
<sequence length="221" mass="24784">MNKKQAFLSITLAAFLASCSDDSNSWNANEVCPESGRGTFVDERDGQVYKYTTIGNQVWMADNLNYETDYSICYDNGDSDCNFWGRYYSLQENNDEHGKLDYARVDSVCPMGWHVPTKDDLSYVVDMMGKYEDESTADRFKSETLWDGSEFSKNGVDECGFSAIPSGYLWSSGELQSLHISANYWLATMKTSGKAYQVNIASVVTGEGHSAAYMSIRCIKD</sequence>
<dbReference type="NCBIfam" id="TIGR02145">
    <property type="entry name" value="Fib_succ_major"/>
    <property type="match status" value="1"/>
</dbReference>
<proteinExistence type="predicted"/>
<comment type="caution">
    <text evidence="2">The sequence shown here is derived from an EMBL/GenBank/DDBJ whole genome shotgun (WGS) entry which is preliminary data.</text>
</comment>
<dbReference type="Pfam" id="PF09603">
    <property type="entry name" value="Fib_succ_major"/>
    <property type="match status" value="1"/>
</dbReference>
<feature type="domain" description="Fibrobacter succinogenes major paralogous" evidence="1">
    <location>
        <begin position="53"/>
        <end position="220"/>
    </location>
</feature>
<dbReference type="OrthoDB" id="9815083at2"/>
<gene>
    <name evidence="2" type="ORF">BGX16_1456</name>
</gene>
<evidence type="ECO:0000259" key="1">
    <source>
        <dbReference type="Pfam" id="PF09603"/>
    </source>
</evidence>
<evidence type="ECO:0000313" key="3">
    <source>
        <dbReference type="Proteomes" id="UP000231134"/>
    </source>
</evidence>
<dbReference type="PROSITE" id="PS51257">
    <property type="entry name" value="PROKAR_LIPOPROTEIN"/>
    <property type="match status" value="1"/>
</dbReference>
<dbReference type="InterPro" id="IPR011871">
    <property type="entry name" value="Fib_succ_major"/>
</dbReference>
<dbReference type="EMBL" id="PGEX01000001">
    <property type="protein sequence ID" value="PJJ41480.1"/>
    <property type="molecule type" value="Genomic_DNA"/>
</dbReference>
<dbReference type="AlphaFoldDB" id="A0A2M9A6Y1"/>
<evidence type="ECO:0000313" key="2">
    <source>
        <dbReference type="EMBL" id="PJJ41480.1"/>
    </source>
</evidence>
<dbReference type="RefSeq" id="WP_157797924.1">
    <property type="nucleotide sequence ID" value="NZ_PGEX01000001.1"/>
</dbReference>
<name>A0A2M9A6Y1_9BACT</name>
<reference evidence="2 3" key="1">
    <citation type="submission" date="2017-11" db="EMBL/GenBank/DDBJ databases">
        <title>Animal gut microbial communities from fecal samples from Wisconsin, USA.</title>
        <authorList>
            <person name="Neumann A."/>
        </authorList>
    </citation>
    <scope>NUCLEOTIDE SEQUENCE [LARGE SCALE GENOMIC DNA]</scope>
    <source>
        <strain evidence="2 3">UWS3</strain>
    </source>
</reference>
<keyword evidence="3" id="KW-1185">Reference proteome</keyword>